<reference evidence="4 5" key="1">
    <citation type="submission" date="2024-06" db="EMBL/GenBank/DDBJ databases">
        <title>A chromosome-level genome assembly of beet webworm, Loxostege sticticalis.</title>
        <authorList>
            <person name="Zhang Y."/>
        </authorList>
    </citation>
    <scope>NUCLEOTIDE SEQUENCE [LARGE SCALE GENOMIC DNA]</scope>
    <source>
        <strain evidence="4">AQ028</strain>
        <tissue evidence="4">Male pupae</tissue>
    </source>
</reference>
<keyword evidence="2 3" id="KW-0040">ANK repeat</keyword>
<name>A0ABD0SYD2_LOXSC</name>
<dbReference type="SMART" id="SM00248">
    <property type="entry name" value="ANK"/>
    <property type="match status" value="2"/>
</dbReference>
<dbReference type="PROSITE" id="PS50088">
    <property type="entry name" value="ANK_REPEAT"/>
    <property type="match status" value="1"/>
</dbReference>
<organism evidence="4 5">
    <name type="scientific">Loxostege sticticalis</name>
    <name type="common">Beet webworm moth</name>
    <dbReference type="NCBI Taxonomy" id="481309"/>
    <lineage>
        <taxon>Eukaryota</taxon>
        <taxon>Metazoa</taxon>
        <taxon>Ecdysozoa</taxon>
        <taxon>Arthropoda</taxon>
        <taxon>Hexapoda</taxon>
        <taxon>Insecta</taxon>
        <taxon>Pterygota</taxon>
        <taxon>Neoptera</taxon>
        <taxon>Endopterygota</taxon>
        <taxon>Lepidoptera</taxon>
        <taxon>Glossata</taxon>
        <taxon>Ditrysia</taxon>
        <taxon>Pyraloidea</taxon>
        <taxon>Crambidae</taxon>
        <taxon>Pyraustinae</taxon>
        <taxon>Loxostege</taxon>
    </lineage>
</organism>
<dbReference type="EMBL" id="JBEDNZ010000013">
    <property type="protein sequence ID" value="KAL0830776.1"/>
    <property type="molecule type" value="Genomic_DNA"/>
</dbReference>
<dbReference type="PANTHER" id="PTHR24171:SF9">
    <property type="entry name" value="ANKYRIN REPEAT DOMAIN-CONTAINING PROTEIN 39"/>
    <property type="match status" value="1"/>
</dbReference>
<protein>
    <submittedName>
        <fullName evidence="4">Uncharacterized protein</fullName>
    </submittedName>
</protein>
<dbReference type="InterPro" id="IPR027417">
    <property type="entry name" value="P-loop_NTPase"/>
</dbReference>
<dbReference type="PROSITE" id="PS50297">
    <property type="entry name" value="ANK_REP_REGION"/>
    <property type="match status" value="1"/>
</dbReference>
<dbReference type="PANTHER" id="PTHR24171">
    <property type="entry name" value="ANKYRIN REPEAT DOMAIN-CONTAINING PROTEIN 39-RELATED"/>
    <property type="match status" value="1"/>
</dbReference>
<accession>A0ABD0SYD2</accession>
<keyword evidence="1" id="KW-0677">Repeat</keyword>
<evidence type="ECO:0000256" key="3">
    <source>
        <dbReference type="PROSITE-ProRule" id="PRU00023"/>
    </source>
</evidence>
<dbReference type="SUPFAM" id="SSF48403">
    <property type="entry name" value="Ankyrin repeat"/>
    <property type="match status" value="1"/>
</dbReference>
<evidence type="ECO:0000313" key="4">
    <source>
        <dbReference type="EMBL" id="KAL0830776.1"/>
    </source>
</evidence>
<evidence type="ECO:0000256" key="1">
    <source>
        <dbReference type="ARBA" id="ARBA00022737"/>
    </source>
</evidence>
<dbReference type="Gene3D" id="3.40.50.300">
    <property type="entry name" value="P-loop containing nucleotide triphosphate hydrolases"/>
    <property type="match status" value="1"/>
</dbReference>
<dbReference type="Gene3D" id="1.25.40.20">
    <property type="entry name" value="Ankyrin repeat-containing domain"/>
    <property type="match status" value="1"/>
</dbReference>
<evidence type="ECO:0000313" key="5">
    <source>
        <dbReference type="Proteomes" id="UP001549921"/>
    </source>
</evidence>
<sequence>MSATDKLFESLRSTKKNGEEKYQDVLSCLEQGADVNATDAQKKNNTPLHIAVQNDDFKIIELLLNKGADVNIKNDLKLNPLELARLLPEVDENILTLLTTDNNETNFVSKGRERKENDGNDDEQLLMHDKREGTASGLSGQFYETKLLSLILFRCLTDETIENFYLGTNVKDVGDLDDVCLKYKLKNESKPRMLFIQAKHKDHRGAANNITLDDLKYSDDFKLTKYYDSYKKIREKFNNEKDIMFKGKYEDVDCDFIIFTPSENTIDKKYKTNSIIMDQHRFVKLFCSRDNLKGILEMPKFNNIHETFQISDERLLLQQIINQDLEYLSEIIKAYILKNNDLNYQNIMTKDLVKRYHVVLAQKVIDVGDLIENKPNEQLSDVLEDCGESTLIVSTNLKDVIEKQSRKTLEDCGEGTSKGTDNKTKTFNEKVEGFKKVSRKKARKIPKEQKILKQNPAEKHRKGTFRTDFFHTEDKLLSDLRDKIFKDLKVDEFKPESFSFKLPKCFGNLDLTVNGEMKKKTRRIDYLARTIIKLANISKETKVIRIDKNIFNQNDGIKKDEDQINMGFIDIDGGIAGLVGNLLVIDNETGMFQLNQNEDSLRENSRLLLEKIKTQFKNQFGDESIVNQYRFDIDINNFPKLCFDCDEHEKYRVKDYLSKLWFLTNQCQQKEIQDIVKMEIKIQYSLESKNRLLPIQSDAIFLKFHEKIQEWWMTKSKAKYLTTTCDFYENSKKEIIGSPILTVLNLVTINNIRKNLNIKFKGSSIKKLGLQSFLSDFNSNILNIVTTESFITMVKLTQYFENKENTCFLDFEYILENGYFEVMKKELQTTLLEKIIINQKKQDHTQQLCKLIADMIGNDSKKKKIIVVTEKNIAETMRSRFNVACDSQDDDKCDLTDISDSSTASQNWTLIFQGQEVQFGRVIEEDSKRLVNSHILTKLINNDTVEIGKPLANKRYDEIKQYCIPRNLTRGDNYSMKTFKDINENVVLIVAEPGMGKSVLMNQLAFQTKEYEHNCSEHSSWIVFINLRDYSSIFKSWKDKRENINKNEAIRFICKTAINRLDIIDGENTIDKRQKNKINAFKLVEKEEIHLKSFINDGQISFELELFINYYNKGNVIFIFDGFDEICPQYEKQVSSLIRELTRSYHLSDCELLNPTSIIQNEMSIFNQKPAMTCKCPLMGTKQQRTWVTTRSYSNIKSELETVLGRTAFTLKPLSKVEQSEYLLGYFEINFNLRDLTEEDIGELNEFLDYMVTTLSDESRHIAMVSVPLYAVYVSSIKYFYVKIFEDTIADISFDIGYFRSKCAHAYSILTGYGPVFDRQQNIRELTAMSENPLHLYMAAEYFCSQIKEHKSQDNNCTKKIQNQNKWDVNTKSFDLFEKFLETKFMKIRFEEKNDLDTSRSDIETTLNREKLDFIEKHKKMALCAIFDRKDLKLLLPESLFDNIDDLMIKINTGEEKTGVIVTVIDKVPRFVHLVFAEYFAIEYIGDLLKDASKSIIEHPTLEELWRFIINIVLYKSTGGVRTFFDHKLRNDSELMNLINSEQSKRIVFETLIKQGRENQVTPEGFNSLFTMLRTSLNIAVEESLFDIQNYIFECIKFSLNEENVDEFTEITSNSLLVLSALGTNNDDLILRMKDCLSDLPNGLDKFMDMVLPSFVRQVIPIRISPDTLMPLWNMLSGMIPQLANFDLESAELTPPMRFAVMDYVRLLWDLITNVYRF</sequence>
<gene>
    <name evidence="4" type="ORF">ABMA28_002896</name>
</gene>
<dbReference type="Pfam" id="PF00023">
    <property type="entry name" value="Ank"/>
    <property type="match status" value="1"/>
</dbReference>
<dbReference type="SUPFAM" id="SSF52540">
    <property type="entry name" value="P-loop containing nucleoside triphosphate hydrolases"/>
    <property type="match status" value="1"/>
</dbReference>
<proteinExistence type="predicted"/>
<dbReference type="InterPro" id="IPR036770">
    <property type="entry name" value="Ankyrin_rpt-contain_sf"/>
</dbReference>
<evidence type="ECO:0000256" key="2">
    <source>
        <dbReference type="ARBA" id="ARBA00023043"/>
    </source>
</evidence>
<dbReference type="InterPro" id="IPR002110">
    <property type="entry name" value="Ankyrin_rpt"/>
</dbReference>
<feature type="repeat" description="ANK" evidence="3">
    <location>
        <begin position="43"/>
        <end position="75"/>
    </location>
</feature>
<comment type="caution">
    <text evidence="4">The sequence shown here is derived from an EMBL/GenBank/DDBJ whole genome shotgun (WGS) entry which is preliminary data.</text>
</comment>
<dbReference type="Proteomes" id="UP001549921">
    <property type="component" value="Unassembled WGS sequence"/>
</dbReference>